<evidence type="ECO:0000256" key="5">
    <source>
        <dbReference type="ARBA" id="ARBA00023237"/>
    </source>
</evidence>
<dbReference type="CDD" id="cd08977">
    <property type="entry name" value="SusD"/>
    <property type="match status" value="1"/>
</dbReference>
<keyword evidence="10" id="KW-1185">Reference proteome</keyword>
<evidence type="ECO:0000313" key="9">
    <source>
        <dbReference type="EMBL" id="MBK0383064.1"/>
    </source>
</evidence>
<sequence>MKKIFKVYCLLALMSVCISSCKDILTEKPTSFLTPGSFPGNQKDALAAVNAAYSRIFSSTISFYYGCVTTDEAFQGYHNKRPSVYFANLSALDGDATVMWQNSYEGIARANTVIDYVPKINMDLTLRNRIVAEAKFLRAYYYFDLVRIYGGVPVLDKSISGPDAIVGIKRNTVTEVYDLIKKDLNEAIKDLPIVYPAVDAGRVTAGAARSLLVRVYMTMGDWNNANETAKLVIGSSNYGLVKNYNSLWDQNADNQLFPDKNGALVNEVIFARQYQQDLVGSQIGTWTGSRDVEIKGGASAFGGGFENMLLLPGLKSMFEPGDLRLGISYVENLDGNQLVSPNTPGAGPITGKFLNRPGVTKYNNSSQNVPIIRYSDVLLMRAEAENELNGPDGAYQFINLVRERAGIPPLSGLDKNGLRLAIRKERATELSLEGIRKFDLLRWGIFVSTIKNSTSTFLSIPRASIKDFNVLMPVPQREIDISKGSITQNPGYQ</sequence>
<comment type="subcellular location">
    <subcellularLocation>
        <location evidence="1">Cell outer membrane</location>
    </subcellularLocation>
</comment>
<comment type="caution">
    <text evidence="9">The sequence shown here is derived from an EMBL/GenBank/DDBJ whole genome shotgun (WGS) entry which is preliminary data.</text>
</comment>
<keyword evidence="3 6" id="KW-0732">Signal</keyword>
<evidence type="ECO:0000313" key="10">
    <source>
        <dbReference type="Proteomes" id="UP000660024"/>
    </source>
</evidence>
<evidence type="ECO:0000256" key="6">
    <source>
        <dbReference type="SAM" id="SignalP"/>
    </source>
</evidence>
<reference evidence="9 10" key="1">
    <citation type="submission" date="2020-12" db="EMBL/GenBank/DDBJ databases">
        <title>Bacterial novel species Pedobacter sp. SD-b isolated from soil.</title>
        <authorList>
            <person name="Jung H.-Y."/>
        </authorList>
    </citation>
    <scope>NUCLEOTIDE SEQUENCE [LARGE SCALE GENOMIC DNA]</scope>
    <source>
        <strain evidence="9 10">SD-b</strain>
    </source>
</reference>
<organism evidence="9 10">
    <name type="scientific">Pedobacter segetis</name>
    <dbReference type="NCBI Taxonomy" id="2793069"/>
    <lineage>
        <taxon>Bacteria</taxon>
        <taxon>Pseudomonadati</taxon>
        <taxon>Bacteroidota</taxon>
        <taxon>Sphingobacteriia</taxon>
        <taxon>Sphingobacteriales</taxon>
        <taxon>Sphingobacteriaceae</taxon>
        <taxon>Pedobacter</taxon>
    </lineage>
</organism>
<keyword evidence="4" id="KW-0472">Membrane</keyword>
<keyword evidence="5" id="KW-0998">Cell outer membrane</keyword>
<feature type="chain" id="PRO_5047367501" evidence="6">
    <location>
        <begin position="23"/>
        <end position="493"/>
    </location>
</feature>
<proteinExistence type="inferred from homology"/>
<dbReference type="Pfam" id="PF14322">
    <property type="entry name" value="SusD-like_3"/>
    <property type="match status" value="1"/>
</dbReference>
<dbReference type="EMBL" id="JAEHFY010000011">
    <property type="protein sequence ID" value="MBK0383064.1"/>
    <property type="molecule type" value="Genomic_DNA"/>
</dbReference>
<gene>
    <name evidence="9" type="ORF">I5M32_08845</name>
</gene>
<evidence type="ECO:0000256" key="3">
    <source>
        <dbReference type="ARBA" id="ARBA00022729"/>
    </source>
</evidence>
<dbReference type="InterPro" id="IPR011990">
    <property type="entry name" value="TPR-like_helical_dom_sf"/>
</dbReference>
<dbReference type="Gene3D" id="1.25.40.390">
    <property type="match status" value="1"/>
</dbReference>
<dbReference type="Proteomes" id="UP000660024">
    <property type="component" value="Unassembled WGS sequence"/>
</dbReference>
<evidence type="ECO:0000259" key="7">
    <source>
        <dbReference type="Pfam" id="PF07980"/>
    </source>
</evidence>
<feature type="domain" description="SusD-like N-terminal" evidence="8">
    <location>
        <begin position="92"/>
        <end position="217"/>
    </location>
</feature>
<evidence type="ECO:0000256" key="1">
    <source>
        <dbReference type="ARBA" id="ARBA00004442"/>
    </source>
</evidence>
<feature type="signal peptide" evidence="6">
    <location>
        <begin position="1"/>
        <end position="22"/>
    </location>
</feature>
<evidence type="ECO:0000259" key="8">
    <source>
        <dbReference type="Pfam" id="PF14322"/>
    </source>
</evidence>
<evidence type="ECO:0000256" key="4">
    <source>
        <dbReference type="ARBA" id="ARBA00023136"/>
    </source>
</evidence>
<name>A0ABS1BLH2_9SPHI</name>
<dbReference type="InterPro" id="IPR033985">
    <property type="entry name" value="SusD-like_N"/>
</dbReference>
<accession>A0ABS1BLH2</accession>
<dbReference type="InterPro" id="IPR012944">
    <property type="entry name" value="SusD_RagB_dom"/>
</dbReference>
<dbReference type="Pfam" id="PF07980">
    <property type="entry name" value="SusD_RagB"/>
    <property type="match status" value="1"/>
</dbReference>
<evidence type="ECO:0000256" key="2">
    <source>
        <dbReference type="ARBA" id="ARBA00006275"/>
    </source>
</evidence>
<protein>
    <submittedName>
        <fullName evidence="9">RagB/SusD family nutrient uptake outer membrane protein</fullName>
    </submittedName>
</protein>
<dbReference type="SUPFAM" id="SSF48452">
    <property type="entry name" value="TPR-like"/>
    <property type="match status" value="1"/>
</dbReference>
<feature type="domain" description="RagB/SusD" evidence="7">
    <location>
        <begin position="339"/>
        <end position="492"/>
    </location>
</feature>
<comment type="similarity">
    <text evidence="2">Belongs to the SusD family.</text>
</comment>
<dbReference type="RefSeq" id="WP_200585878.1">
    <property type="nucleotide sequence ID" value="NZ_JAEHFY010000011.1"/>
</dbReference>